<feature type="compositionally biased region" description="Basic and acidic residues" evidence="1">
    <location>
        <begin position="126"/>
        <end position="139"/>
    </location>
</feature>
<dbReference type="AlphaFoldDB" id="A0A2K1IG15"/>
<name>A0A2K1IG15_PHYPA</name>
<accession>A0A2K1IG15</accession>
<protein>
    <recommendedName>
        <fullName evidence="6">Secreted protein</fullName>
    </recommendedName>
</protein>
<dbReference type="Gramene" id="Pp3c24_8600V3.1">
    <property type="protein sequence ID" value="PAC:32908824.CDS.1"/>
    <property type="gene ID" value="Pp3c24_8600"/>
</dbReference>
<dbReference type="Proteomes" id="UP000006727">
    <property type="component" value="Chromosome 24"/>
</dbReference>
<reference evidence="3 5" key="2">
    <citation type="journal article" date="2018" name="Plant J.">
        <title>The Physcomitrella patens chromosome-scale assembly reveals moss genome structure and evolution.</title>
        <authorList>
            <person name="Lang D."/>
            <person name="Ullrich K.K."/>
            <person name="Murat F."/>
            <person name="Fuchs J."/>
            <person name="Jenkins J."/>
            <person name="Haas F.B."/>
            <person name="Piednoel M."/>
            <person name="Gundlach H."/>
            <person name="Van Bel M."/>
            <person name="Meyberg R."/>
            <person name="Vives C."/>
            <person name="Morata J."/>
            <person name="Symeonidi A."/>
            <person name="Hiss M."/>
            <person name="Muchero W."/>
            <person name="Kamisugi Y."/>
            <person name="Saleh O."/>
            <person name="Blanc G."/>
            <person name="Decker E.L."/>
            <person name="van Gessel N."/>
            <person name="Grimwood J."/>
            <person name="Hayes R.D."/>
            <person name="Graham S.W."/>
            <person name="Gunter L.E."/>
            <person name="McDaniel S.F."/>
            <person name="Hoernstein S.N.W."/>
            <person name="Larsson A."/>
            <person name="Li F.W."/>
            <person name="Perroud P.F."/>
            <person name="Phillips J."/>
            <person name="Ranjan P."/>
            <person name="Rokshar D.S."/>
            <person name="Rothfels C.J."/>
            <person name="Schneider L."/>
            <person name="Shu S."/>
            <person name="Stevenson D.W."/>
            <person name="Thummler F."/>
            <person name="Tillich M."/>
            <person name="Villarreal Aguilar J.C."/>
            <person name="Widiez T."/>
            <person name="Wong G.K."/>
            <person name="Wymore A."/>
            <person name="Zhang Y."/>
            <person name="Zimmer A.D."/>
            <person name="Quatrano R.S."/>
            <person name="Mayer K.F.X."/>
            <person name="Goodstein D."/>
            <person name="Casacuberta J.M."/>
            <person name="Vandepoele K."/>
            <person name="Reski R."/>
            <person name="Cuming A.C."/>
            <person name="Tuskan G.A."/>
            <person name="Maumus F."/>
            <person name="Salse J."/>
            <person name="Schmutz J."/>
            <person name="Rensing S.A."/>
        </authorList>
    </citation>
    <scope>NUCLEOTIDE SEQUENCE [LARGE SCALE GENOMIC DNA]</scope>
    <source>
        <strain evidence="4 5">cv. Gransden 2004</strain>
    </source>
</reference>
<reference evidence="4" key="3">
    <citation type="submission" date="2020-12" db="UniProtKB">
        <authorList>
            <consortium name="EnsemblPlants"/>
        </authorList>
    </citation>
    <scope>IDENTIFICATION</scope>
</reference>
<sequence>MNQFVWLLLLLFVLTSFRLPSCKFASSSSSSSFSRPLHVETWQVCAAATTLGKDHQLPCIALLLSSGGFEVSSRLRVREERVAREPHTHSHTHTHTHRGSLRGRERDRGKGREGEGGEGSSTTGHSIDDTRRSIDRPGE</sequence>
<keyword evidence="5" id="KW-1185">Reference proteome</keyword>
<dbReference type="InParanoid" id="A0A2K1IG15"/>
<feature type="compositionally biased region" description="Basic residues" evidence="1">
    <location>
        <begin position="89"/>
        <end position="101"/>
    </location>
</feature>
<evidence type="ECO:0000313" key="5">
    <source>
        <dbReference type="Proteomes" id="UP000006727"/>
    </source>
</evidence>
<proteinExistence type="predicted"/>
<evidence type="ECO:0008006" key="6">
    <source>
        <dbReference type="Google" id="ProtNLM"/>
    </source>
</evidence>
<dbReference type="EnsemblPlants" id="Pp3c24_8600V3.1">
    <property type="protein sequence ID" value="PAC:32908824.CDS.1"/>
    <property type="gene ID" value="Pp3c24_8600"/>
</dbReference>
<evidence type="ECO:0000313" key="3">
    <source>
        <dbReference type="EMBL" id="PNR28221.1"/>
    </source>
</evidence>
<evidence type="ECO:0000313" key="4">
    <source>
        <dbReference type="EnsemblPlants" id="PAC:32908824.CDS.1"/>
    </source>
</evidence>
<evidence type="ECO:0000256" key="2">
    <source>
        <dbReference type="SAM" id="SignalP"/>
    </source>
</evidence>
<organism evidence="3">
    <name type="scientific">Physcomitrium patens</name>
    <name type="common">Spreading-leaved earth moss</name>
    <name type="synonym">Physcomitrella patens</name>
    <dbReference type="NCBI Taxonomy" id="3218"/>
    <lineage>
        <taxon>Eukaryota</taxon>
        <taxon>Viridiplantae</taxon>
        <taxon>Streptophyta</taxon>
        <taxon>Embryophyta</taxon>
        <taxon>Bryophyta</taxon>
        <taxon>Bryophytina</taxon>
        <taxon>Bryopsida</taxon>
        <taxon>Funariidae</taxon>
        <taxon>Funariales</taxon>
        <taxon>Funariaceae</taxon>
        <taxon>Physcomitrium</taxon>
    </lineage>
</organism>
<dbReference type="EMBL" id="ABEU02000024">
    <property type="protein sequence ID" value="PNR28221.1"/>
    <property type="molecule type" value="Genomic_DNA"/>
</dbReference>
<reference evidence="3 5" key="1">
    <citation type="journal article" date="2008" name="Science">
        <title>The Physcomitrella genome reveals evolutionary insights into the conquest of land by plants.</title>
        <authorList>
            <person name="Rensing S."/>
            <person name="Lang D."/>
            <person name="Zimmer A."/>
            <person name="Terry A."/>
            <person name="Salamov A."/>
            <person name="Shapiro H."/>
            <person name="Nishiyama T."/>
            <person name="Perroud P.-F."/>
            <person name="Lindquist E."/>
            <person name="Kamisugi Y."/>
            <person name="Tanahashi T."/>
            <person name="Sakakibara K."/>
            <person name="Fujita T."/>
            <person name="Oishi K."/>
            <person name="Shin-I T."/>
            <person name="Kuroki Y."/>
            <person name="Toyoda A."/>
            <person name="Suzuki Y."/>
            <person name="Hashimoto A."/>
            <person name="Yamaguchi K."/>
            <person name="Sugano A."/>
            <person name="Kohara Y."/>
            <person name="Fujiyama A."/>
            <person name="Anterola A."/>
            <person name="Aoki S."/>
            <person name="Ashton N."/>
            <person name="Barbazuk W.B."/>
            <person name="Barker E."/>
            <person name="Bennetzen J."/>
            <person name="Bezanilla M."/>
            <person name="Blankenship R."/>
            <person name="Cho S.H."/>
            <person name="Dutcher S."/>
            <person name="Estelle M."/>
            <person name="Fawcett J.A."/>
            <person name="Gundlach H."/>
            <person name="Hanada K."/>
            <person name="Heyl A."/>
            <person name="Hicks K.A."/>
            <person name="Hugh J."/>
            <person name="Lohr M."/>
            <person name="Mayer K."/>
            <person name="Melkozernov A."/>
            <person name="Murata T."/>
            <person name="Nelson D."/>
            <person name="Pils B."/>
            <person name="Prigge M."/>
            <person name="Reiss B."/>
            <person name="Renner T."/>
            <person name="Rombauts S."/>
            <person name="Rushton P."/>
            <person name="Sanderfoot A."/>
            <person name="Schween G."/>
            <person name="Shiu S.-H."/>
            <person name="Stueber K."/>
            <person name="Theodoulou F.L."/>
            <person name="Tu H."/>
            <person name="Van de Peer Y."/>
            <person name="Verrier P.J."/>
            <person name="Waters E."/>
            <person name="Wood A."/>
            <person name="Yang L."/>
            <person name="Cove D."/>
            <person name="Cuming A."/>
            <person name="Hasebe M."/>
            <person name="Lucas S."/>
            <person name="Mishler D.B."/>
            <person name="Reski R."/>
            <person name="Grigoriev I."/>
            <person name="Quatrano R.S."/>
            <person name="Boore J.L."/>
        </authorList>
    </citation>
    <scope>NUCLEOTIDE SEQUENCE [LARGE SCALE GENOMIC DNA]</scope>
    <source>
        <strain evidence="4 5">cv. Gransden 2004</strain>
    </source>
</reference>
<gene>
    <name evidence="3" type="ORF">PHYPA_028813</name>
</gene>
<feature type="region of interest" description="Disordered" evidence="1">
    <location>
        <begin position="80"/>
        <end position="139"/>
    </location>
</feature>
<feature type="compositionally biased region" description="Basic and acidic residues" evidence="1">
    <location>
        <begin position="102"/>
        <end position="115"/>
    </location>
</feature>
<keyword evidence="2" id="KW-0732">Signal</keyword>
<feature type="signal peptide" evidence="2">
    <location>
        <begin position="1"/>
        <end position="18"/>
    </location>
</feature>
<feature type="chain" id="PRO_5036042707" description="Secreted protein" evidence="2">
    <location>
        <begin position="19"/>
        <end position="139"/>
    </location>
</feature>
<evidence type="ECO:0000256" key="1">
    <source>
        <dbReference type="SAM" id="MobiDB-lite"/>
    </source>
</evidence>